<feature type="transmembrane region" description="Helical" evidence="2">
    <location>
        <begin position="45"/>
        <end position="66"/>
    </location>
</feature>
<evidence type="ECO:0000256" key="2">
    <source>
        <dbReference type="SAM" id="Phobius"/>
    </source>
</evidence>
<keyword evidence="2" id="KW-0472">Membrane</keyword>
<dbReference type="Proteomes" id="UP000295345">
    <property type="component" value="Unassembled WGS sequence"/>
</dbReference>
<dbReference type="RefSeq" id="WP_132817441.1">
    <property type="nucleotide sequence ID" value="NZ_SMKI01000071.1"/>
</dbReference>
<evidence type="ECO:0000256" key="1">
    <source>
        <dbReference type="SAM" id="MobiDB-lite"/>
    </source>
</evidence>
<keyword evidence="2" id="KW-1133">Transmembrane helix</keyword>
<sequence length="252" mass="26261">MHDFNAEEPALRRAMEQAVDGLAPRVDLVPRALTLGRRRRARIRLATAAGGLAFAAVTAALVVDYVPRGTDPLPAPPVASGPSVEETGAPVSTPEAADAAEPVEIHRARVMDALDRLLPARAGSLESMTDGWDTYIGVTENGGYRIGLDAVPASGRADGSCTDGGLDGLCRPYALDDGTPVAAWTESESGVDVSVRVRFQERDLVAEIVVDAATNPGMPLPLSAEDLVALANDEEVRDLIVEGAGLAEESGS</sequence>
<name>A0A4R4TJP6_9ACTN</name>
<reference evidence="3 4" key="1">
    <citation type="submission" date="2019-03" db="EMBL/GenBank/DDBJ databases">
        <title>Draft genome sequences of novel Actinobacteria.</title>
        <authorList>
            <person name="Sahin N."/>
            <person name="Ay H."/>
            <person name="Saygin H."/>
        </authorList>
    </citation>
    <scope>NUCLEOTIDE SEQUENCE [LARGE SCALE GENOMIC DNA]</scope>
    <source>
        <strain evidence="3 4">DSM 41900</strain>
    </source>
</reference>
<dbReference type="AlphaFoldDB" id="A0A4R4TJP6"/>
<dbReference type="OrthoDB" id="9912119at2"/>
<accession>A0A4R4TJP6</accession>
<keyword evidence="2" id="KW-0812">Transmembrane</keyword>
<gene>
    <name evidence="3" type="ORF">E1283_09205</name>
</gene>
<feature type="region of interest" description="Disordered" evidence="1">
    <location>
        <begin position="73"/>
        <end position="99"/>
    </location>
</feature>
<proteinExistence type="predicted"/>
<evidence type="ECO:0000313" key="4">
    <source>
        <dbReference type="Proteomes" id="UP000295345"/>
    </source>
</evidence>
<dbReference type="EMBL" id="SMKI01000071">
    <property type="protein sequence ID" value="TDC76686.1"/>
    <property type="molecule type" value="Genomic_DNA"/>
</dbReference>
<evidence type="ECO:0000313" key="3">
    <source>
        <dbReference type="EMBL" id="TDC76686.1"/>
    </source>
</evidence>
<comment type="caution">
    <text evidence="3">The sequence shown here is derived from an EMBL/GenBank/DDBJ whole genome shotgun (WGS) entry which is preliminary data.</text>
</comment>
<protein>
    <submittedName>
        <fullName evidence="3">Uncharacterized protein</fullName>
    </submittedName>
</protein>
<organism evidence="3 4">
    <name type="scientific">Streptomyces hainanensis</name>
    <dbReference type="NCBI Taxonomy" id="402648"/>
    <lineage>
        <taxon>Bacteria</taxon>
        <taxon>Bacillati</taxon>
        <taxon>Actinomycetota</taxon>
        <taxon>Actinomycetes</taxon>
        <taxon>Kitasatosporales</taxon>
        <taxon>Streptomycetaceae</taxon>
        <taxon>Streptomyces</taxon>
    </lineage>
</organism>
<keyword evidence="4" id="KW-1185">Reference proteome</keyword>